<dbReference type="InterPro" id="IPR020568">
    <property type="entry name" value="Ribosomal_Su5_D2-typ_SF"/>
</dbReference>
<keyword evidence="2" id="KW-0808">Transferase</keyword>
<keyword evidence="3" id="KW-0547">Nucleotide-binding</keyword>
<evidence type="ECO:0000313" key="7">
    <source>
        <dbReference type="Proteomes" id="UP000194798"/>
    </source>
</evidence>
<evidence type="ECO:0000256" key="5">
    <source>
        <dbReference type="ARBA" id="ARBA00022840"/>
    </source>
</evidence>
<dbReference type="GO" id="GO:0008652">
    <property type="term" value="P:amino acid biosynthetic process"/>
    <property type="evidence" value="ECO:0007669"/>
    <property type="project" value="UniProtKB-KW"/>
</dbReference>
<protein>
    <recommendedName>
        <fullName evidence="8">Homoserine kinase</fullName>
    </recommendedName>
</protein>
<dbReference type="OrthoDB" id="9769912at2"/>
<dbReference type="Proteomes" id="UP000194798">
    <property type="component" value="Unassembled WGS sequence"/>
</dbReference>
<proteinExistence type="predicted"/>
<dbReference type="InterPro" id="IPR036554">
    <property type="entry name" value="GHMP_kinase_C_sf"/>
</dbReference>
<dbReference type="SUPFAM" id="SSF54211">
    <property type="entry name" value="Ribosomal protein S5 domain 2-like"/>
    <property type="match status" value="1"/>
</dbReference>
<dbReference type="GO" id="GO:0005524">
    <property type="term" value="F:ATP binding"/>
    <property type="evidence" value="ECO:0007669"/>
    <property type="project" value="UniProtKB-KW"/>
</dbReference>
<reference evidence="6 7" key="1">
    <citation type="submission" date="2016-12" db="EMBL/GenBank/DDBJ databases">
        <title>Thioflexothrix psekupsii D3 genome sequencing and assembly.</title>
        <authorList>
            <person name="Fomenkov A."/>
            <person name="Vincze T."/>
            <person name="Grabovich M."/>
            <person name="Anton B.P."/>
            <person name="Dubinina G."/>
            <person name="Orlova M."/>
            <person name="Belousova E."/>
            <person name="Roberts R.J."/>
        </authorList>
    </citation>
    <scope>NUCLEOTIDE SEQUENCE [LARGE SCALE GENOMIC DNA]</scope>
    <source>
        <strain evidence="6">D3</strain>
    </source>
</reference>
<dbReference type="SUPFAM" id="SSF55060">
    <property type="entry name" value="GHMP Kinase, C-terminal domain"/>
    <property type="match status" value="1"/>
</dbReference>
<evidence type="ECO:0000256" key="2">
    <source>
        <dbReference type="ARBA" id="ARBA00022679"/>
    </source>
</evidence>
<dbReference type="Gene3D" id="3.30.70.890">
    <property type="entry name" value="GHMP kinase, C-terminal domain"/>
    <property type="match status" value="1"/>
</dbReference>
<evidence type="ECO:0000256" key="4">
    <source>
        <dbReference type="ARBA" id="ARBA00022777"/>
    </source>
</evidence>
<gene>
    <name evidence="6" type="ORF">TPSD3_06850</name>
</gene>
<dbReference type="PRINTS" id="PR00958">
    <property type="entry name" value="HOMSERKINASE"/>
</dbReference>
<dbReference type="RefSeq" id="WP_086487838.1">
    <property type="nucleotide sequence ID" value="NZ_MSLT01000012.1"/>
</dbReference>
<evidence type="ECO:0000313" key="6">
    <source>
        <dbReference type="EMBL" id="OUD14051.1"/>
    </source>
</evidence>
<dbReference type="EMBL" id="MSLT01000012">
    <property type="protein sequence ID" value="OUD14051.1"/>
    <property type="molecule type" value="Genomic_DNA"/>
</dbReference>
<name>A0A251X7U7_9GAMM</name>
<evidence type="ECO:0000256" key="1">
    <source>
        <dbReference type="ARBA" id="ARBA00022605"/>
    </source>
</evidence>
<keyword evidence="4" id="KW-0418">Kinase</keyword>
<accession>A0A251X7U7</accession>
<dbReference type="InterPro" id="IPR014721">
    <property type="entry name" value="Ribsml_uS5_D2-typ_fold_subgr"/>
</dbReference>
<dbReference type="Gene3D" id="3.30.230.10">
    <property type="match status" value="1"/>
</dbReference>
<organism evidence="6 7">
    <name type="scientific">Thioflexithrix psekupsensis</name>
    <dbReference type="NCBI Taxonomy" id="1570016"/>
    <lineage>
        <taxon>Bacteria</taxon>
        <taxon>Pseudomonadati</taxon>
        <taxon>Pseudomonadota</taxon>
        <taxon>Gammaproteobacteria</taxon>
        <taxon>Thiotrichales</taxon>
        <taxon>Thioflexithrix</taxon>
    </lineage>
</organism>
<sequence length="380" mass="41930">MTPLTYDTITLLAPAQVANFGGLFDRAGKLCRRPPLGPHDAEGGPGNWMHITRLPDRKGHIELDIYLRRCDEQGYWQAPEPFTALLDHLRQHPEHDIIRLLTAATASQLSSVLGRKIDDGYRIQLIIHTPNGQTGLGLGGSASSAAIVVGIDALYGSPIAQLPRGELHLLRLAAEGERIASGRLFYDNVAPLIIKGDLIYLTPTPSNATEWPQVQSFECPSQLHLVTITPDFAVSTAEMTQRLQGQHVAWQVAERAGDYKMEFMRGLLLKDIHLMIRNATNLVTEPIRATAIRGYTTAQAVVSELNEAYDPEQPRFSLGISGSGPTLYALACSWEEANQVGYEIFKALQEKDGVYSWWFCHRTNPHGAEIIGREISGYGI</sequence>
<dbReference type="PANTHER" id="PTHR20861">
    <property type="entry name" value="HOMOSERINE/4-DIPHOSPHOCYTIDYL-2-C-METHYL-D-ERYTHRITOL KINASE"/>
    <property type="match status" value="1"/>
</dbReference>
<dbReference type="PANTHER" id="PTHR20861:SF1">
    <property type="entry name" value="HOMOSERINE KINASE"/>
    <property type="match status" value="1"/>
</dbReference>
<dbReference type="AlphaFoldDB" id="A0A251X7U7"/>
<evidence type="ECO:0000256" key="3">
    <source>
        <dbReference type="ARBA" id="ARBA00022741"/>
    </source>
</evidence>
<keyword evidence="5" id="KW-0067">ATP-binding</keyword>
<evidence type="ECO:0008006" key="8">
    <source>
        <dbReference type="Google" id="ProtNLM"/>
    </source>
</evidence>
<keyword evidence="7" id="KW-1185">Reference proteome</keyword>
<comment type="caution">
    <text evidence="6">The sequence shown here is derived from an EMBL/GenBank/DDBJ whole genome shotgun (WGS) entry which is preliminary data.</text>
</comment>
<keyword evidence="1" id="KW-0028">Amino-acid biosynthesis</keyword>
<dbReference type="GO" id="GO:0016301">
    <property type="term" value="F:kinase activity"/>
    <property type="evidence" value="ECO:0007669"/>
    <property type="project" value="UniProtKB-KW"/>
</dbReference>